<sequence length="51" mass="5344">MSTPTDTPDRDPVQEVRDHLEQALASLDRLCELVPPPSSSPAPESGGGESA</sequence>
<reference evidence="2" key="1">
    <citation type="submission" date="2023-06" db="EMBL/GenBank/DDBJ databases">
        <title>Genome sequence of Nocardioides sp. SOB44.</title>
        <authorList>
            <person name="Zhang G."/>
        </authorList>
    </citation>
    <scope>NUCLEOTIDE SEQUENCE</scope>
    <source>
        <strain evidence="2">SOB44</strain>
    </source>
</reference>
<proteinExistence type="predicted"/>
<keyword evidence="3" id="KW-1185">Reference proteome</keyword>
<name>A0ABT8TX11_9ACTN</name>
<gene>
    <name evidence="2" type="ORF">QWJ41_19345</name>
</gene>
<comment type="caution">
    <text evidence="2">The sequence shown here is derived from an EMBL/GenBank/DDBJ whole genome shotgun (WGS) entry which is preliminary data.</text>
</comment>
<feature type="region of interest" description="Disordered" evidence="1">
    <location>
        <begin position="32"/>
        <end position="51"/>
    </location>
</feature>
<evidence type="ECO:0000313" key="2">
    <source>
        <dbReference type="EMBL" id="MDO3397889.1"/>
    </source>
</evidence>
<organism evidence="2 3">
    <name type="scientific">Nocardioides cremeus</name>
    <dbReference type="NCBI Taxonomy" id="3058044"/>
    <lineage>
        <taxon>Bacteria</taxon>
        <taxon>Bacillati</taxon>
        <taxon>Actinomycetota</taxon>
        <taxon>Actinomycetes</taxon>
        <taxon>Propionibacteriales</taxon>
        <taxon>Nocardioidaceae</taxon>
        <taxon>Nocardioides</taxon>
    </lineage>
</organism>
<accession>A0ABT8TX11</accession>
<protein>
    <submittedName>
        <fullName evidence="2">Uncharacterized protein</fullName>
    </submittedName>
</protein>
<evidence type="ECO:0000256" key="1">
    <source>
        <dbReference type="SAM" id="MobiDB-lite"/>
    </source>
</evidence>
<evidence type="ECO:0000313" key="3">
    <source>
        <dbReference type="Proteomes" id="UP001168363"/>
    </source>
</evidence>
<dbReference type="Proteomes" id="UP001168363">
    <property type="component" value="Unassembled WGS sequence"/>
</dbReference>
<dbReference type="RefSeq" id="WP_156393528.1">
    <property type="nucleotide sequence ID" value="NZ_JAULSC010000030.1"/>
</dbReference>
<dbReference type="EMBL" id="JAULSC010000030">
    <property type="protein sequence ID" value="MDO3397889.1"/>
    <property type="molecule type" value="Genomic_DNA"/>
</dbReference>